<dbReference type="InterPro" id="IPR013216">
    <property type="entry name" value="Methyltransf_11"/>
</dbReference>
<dbReference type="GO" id="GO:0008757">
    <property type="term" value="F:S-adenosylmethionine-dependent methyltransferase activity"/>
    <property type="evidence" value="ECO:0007669"/>
    <property type="project" value="InterPro"/>
</dbReference>
<dbReference type="PANTHER" id="PTHR44942">
    <property type="entry name" value="METHYLTRANSF_11 DOMAIN-CONTAINING PROTEIN"/>
    <property type="match status" value="1"/>
</dbReference>
<comment type="caution">
    <text evidence="5">The sequence shown here is derived from an EMBL/GenBank/DDBJ whole genome shotgun (WGS) entry which is preliminary data.</text>
</comment>
<evidence type="ECO:0000256" key="3">
    <source>
        <dbReference type="ARBA" id="ARBA00022679"/>
    </source>
</evidence>
<sequence length="190" mass="21341">MEHKLNIESSAIHQNDLTKLEASPFEILMKFGVSEEDVVADIGCGRGNFTIPLGKIINKNKIYALDNSEKMLDEVDKKAMFSELNNIITIKTDHNNLKLESSSITFALACNVIHEVEDKQAFLDEINRMLKSNGKLALLNHSIQCEEHQIRAKDLISIEVIKELLAMTGFKVEEVFNFDGTSYGILATKL</sequence>
<dbReference type="InterPro" id="IPR051052">
    <property type="entry name" value="Diverse_substrate_MTase"/>
</dbReference>
<dbReference type="Gene3D" id="3.40.50.150">
    <property type="entry name" value="Vaccinia Virus protein VP39"/>
    <property type="match status" value="1"/>
</dbReference>
<keyword evidence="2 5" id="KW-0489">Methyltransferase</keyword>
<comment type="similarity">
    <text evidence="1">Belongs to the methyltransferase superfamily.</text>
</comment>
<evidence type="ECO:0000313" key="6">
    <source>
        <dbReference type="Proteomes" id="UP000580568"/>
    </source>
</evidence>
<dbReference type="Proteomes" id="UP000580568">
    <property type="component" value="Unassembled WGS sequence"/>
</dbReference>
<evidence type="ECO:0000259" key="4">
    <source>
        <dbReference type="Pfam" id="PF08241"/>
    </source>
</evidence>
<dbReference type="EMBL" id="BLZR01000001">
    <property type="protein sequence ID" value="GFP77639.1"/>
    <property type="molecule type" value="Genomic_DNA"/>
</dbReference>
<feature type="domain" description="Methyltransferase type 11" evidence="4">
    <location>
        <begin position="41"/>
        <end position="137"/>
    </location>
</feature>
<evidence type="ECO:0000256" key="2">
    <source>
        <dbReference type="ARBA" id="ARBA00022603"/>
    </source>
</evidence>
<keyword evidence="3" id="KW-0808">Transferase</keyword>
<proteinExistence type="inferred from homology"/>
<dbReference type="SUPFAM" id="SSF53335">
    <property type="entry name" value="S-adenosyl-L-methionine-dependent methyltransferases"/>
    <property type="match status" value="1"/>
</dbReference>
<dbReference type="InterPro" id="IPR029063">
    <property type="entry name" value="SAM-dependent_MTases_sf"/>
</dbReference>
<protein>
    <submittedName>
        <fullName evidence="5">2-methoxy-6-polyprenyl-1,4-benzoquinol methylase, mitochondrial</fullName>
    </submittedName>
</protein>
<name>A0A6V8SK89_9CLOT</name>
<dbReference type="Pfam" id="PF08241">
    <property type="entry name" value="Methyltransf_11"/>
    <property type="match status" value="1"/>
</dbReference>
<dbReference type="AlphaFoldDB" id="A0A6V8SK89"/>
<organism evidence="5 6">
    <name type="scientific">Clostridium fungisolvens</name>
    <dbReference type="NCBI Taxonomy" id="1604897"/>
    <lineage>
        <taxon>Bacteria</taxon>
        <taxon>Bacillati</taxon>
        <taxon>Bacillota</taxon>
        <taxon>Clostridia</taxon>
        <taxon>Eubacteriales</taxon>
        <taxon>Clostridiaceae</taxon>
        <taxon>Clostridium</taxon>
    </lineage>
</organism>
<reference evidence="5 6" key="1">
    <citation type="submission" date="2020-07" db="EMBL/GenBank/DDBJ databases">
        <title>A new beta-1,3-glucan-decomposing anaerobic bacterium isolated from anoxic soil subjected to biological soil disinfestation.</title>
        <authorList>
            <person name="Ueki A."/>
            <person name="Tonouchi A."/>
        </authorList>
    </citation>
    <scope>NUCLEOTIDE SEQUENCE [LARGE SCALE GENOMIC DNA]</scope>
    <source>
        <strain evidence="5 6">TW1</strain>
    </source>
</reference>
<dbReference type="GO" id="GO:0032259">
    <property type="term" value="P:methylation"/>
    <property type="evidence" value="ECO:0007669"/>
    <property type="project" value="UniProtKB-KW"/>
</dbReference>
<dbReference type="CDD" id="cd02440">
    <property type="entry name" value="AdoMet_MTases"/>
    <property type="match status" value="1"/>
</dbReference>
<evidence type="ECO:0000256" key="1">
    <source>
        <dbReference type="ARBA" id="ARBA00008361"/>
    </source>
</evidence>
<dbReference type="RefSeq" id="WP_183279003.1">
    <property type="nucleotide sequence ID" value="NZ_BLZR01000001.1"/>
</dbReference>
<accession>A0A6V8SK89</accession>
<evidence type="ECO:0000313" key="5">
    <source>
        <dbReference type="EMBL" id="GFP77639.1"/>
    </source>
</evidence>
<dbReference type="PANTHER" id="PTHR44942:SF4">
    <property type="entry name" value="METHYLTRANSFERASE TYPE 11 DOMAIN-CONTAINING PROTEIN"/>
    <property type="match status" value="1"/>
</dbReference>
<keyword evidence="6" id="KW-1185">Reference proteome</keyword>
<gene>
    <name evidence="5" type="ORF">bsdtw1_03797</name>
</gene>